<dbReference type="InterPro" id="IPR051035">
    <property type="entry name" value="Mito_inheritance_9"/>
</dbReference>
<dbReference type="Pfam" id="PF01636">
    <property type="entry name" value="APH"/>
    <property type="match status" value="1"/>
</dbReference>
<dbReference type="Proteomes" id="UP000016931">
    <property type="component" value="Unassembled WGS sequence"/>
</dbReference>
<dbReference type="HOGENOM" id="CLU_019189_9_1_1"/>
<evidence type="ECO:0000313" key="3">
    <source>
        <dbReference type="Proteomes" id="UP000016931"/>
    </source>
</evidence>
<dbReference type="GeneID" id="27905777"/>
<dbReference type="Gene3D" id="3.90.1200.10">
    <property type="match status" value="1"/>
</dbReference>
<keyword evidence="3" id="KW-1185">Reference proteome</keyword>
<accession>M3D9Z5</accession>
<dbReference type="PANTHER" id="PTHR36091">
    <property type="entry name" value="ALTERED INHERITANCE OF MITOCHONDRIA PROTEIN 9, MITOCHONDRIAL"/>
    <property type="match status" value="1"/>
</dbReference>
<gene>
    <name evidence="2" type="ORF">SEPMUDRAFT_36483</name>
</gene>
<dbReference type="InterPro" id="IPR002575">
    <property type="entry name" value="Aminoglycoside_PTrfase"/>
</dbReference>
<protein>
    <recommendedName>
        <fullName evidence="1">Aminoglycoside phosphotransferase domain-containing protein</fullName>
    </recommendedName>
</protein>
<evidence type="ECO:0000259" key="1">
    <source>
        <dbReference type="Pfam" id="PF01636"/>
    </source>
</evidence>
<dbReference type="OMA" id="RKRQLHY"/>
<proteinExistence type="predicted"/>
<dbReference type="STRING" id="692275.M3D9Z5"/>
<dbReference type="SUPFAM" id="SSF56112">
    <property type="entry name" value="Protein kinase-like (PK-like)"/>
    <property type="match status" value="1"/>
</dbReference>
<name>M3D9Z5_SPHMS</name>
<dbReference type="PANTHER" id="PTHR36091:SF2">
    <property type="entry name" value="AMINOGLYCOSIDE PHOSPHOTRANSFERASE DOMAIN-CONTAINING PROTEIN"/>
    <property type="match status" value="1"/>
</dbReference>
<organism evidence="2 3">
    <name type="scientific">Sphaerulina musiva (strain SO2202)</name>
    <name type="common">Poplar stem canker fungus</name>
    <name type="synonym">Septoria musiva</name>
    <dbReference type="NCBI Taxonomy" id="692275"/>
    <lineage>
        <taxon>Eukaryota</taxon>
        <taxon>Fungi</taxon>
        <taxon>Dikarya</taxon>
        <taxon>Ascomycota</taxon>
        <taxon>Pezizomycotina</taxon>
        <taxon>Dothideomycetes</taxon>
        <taxon>Dothideomycetidae</taxon>
        <taxon>Mycosphaerellales</taxon>
        <taxon>Mycosphaerellaceae</taxon>
        <taxon>Sphaerulina</taxon>
    </lineage>
</organism>
<feature type="domain" description="Aminoglycoside phosphotransferase" evidence="1">
    <location>
        <begin position="55"/>
        <end position="328"/>
    </location>
</feature>
<dbReference type="OrthoDB" id="10003767at2759"/>
<reference evidence="2 3" key="1">
    <citation type="journal article" date="2012" name="PLoS Pathog.">
        <title>Diverse lifestyles and strategies of plant pathogenesis encoded in the genomes of eighteen Dothideomycetes fungi.</title>
        <authorList>
            <person name="Ohm R.A."/>
            <person name="Feau N."/>
            <person name="Henrissat B."/>
            <person name="Schoch C.L."/>
            <person name="Horwitz B.A."/>
            <person name="Barry K.W."/>
            <person name="Condon B.J."/>
            <person name="Copeland A.C."/>
            <person name="Dhillon B."/>
            <person name="Glaser F."/>
            <person name="Hesse C.N."/>
            <person name="Kosti I."/>
            <person name="LaButti K."/>
            <person name="Lindquist E.A."/>
            <person name="Lucas S."/>
            <person name="Salamov A.A."/>
            <person name="Bradshaw R.E."/>
            <person name="Ciuffetti L."/>
            <person name="Hamelin R.C."/>
            <person name="Kema G.H.J."/>
            <person name="Lawrence C."/>
            <person name="Scott J.A."/>
            <person name="Spatafora J.W."/>
            <person name="Turgeon B.G."/>
            <person name="de Wit P.J.G.M."/>
            <person name="Zhong S."/>
            <person name="Goodwin S.B."/>
            <person name="Grigoriev I.V."/>
        </authorList>
    </citation>
    <scope>NUCLEOTIDE SEQUENCE [LARGE SCALE GENOMIC DNA]</scope>
    <source>
        <strain evidence="2 3">SO2202</strain>
    </source>
</reference>
<dbReference type="eggNOG" id="ENOG502SHAC">
    <property type="taxonomic scope" value="Eukaryota"/>
</dbReference>
<dbReference type="InterPro" id="IPR011009">
    <property type="entry name" value="Kinase-like_dom_sf"/>
</dbReference>
<sequence length="543" mass="61905">MEPASELFEYTSGRWIWNDALRHAERRRLFNVSEFKRLAASSVNRSAGDVARFEKLGEGGFNRTFLITMHDGFQLVGRIPYLSTEPKHLVVANEVATMRFLRLHDIPVPEIYSYSATSENPAGTEYIFMELVRGTNLGDIWFDLPEKPRINMVSRIAELEARLFALSFPASGSLYYTRDLDAATRKVEVPAPNGSCKDGFCVGPDTRLRLWYGRRSELDVDRGPFTDPAEVLSAGAKKEMAYLNKYGRPLLPFQRLYRELYNYQKVSPSEHVQNLEKYLQAVPNIIPHGDSTLTRPTIRHPDLQPNNIFVSEDDLSITGLIDWQHCALLPLFLQCGIPDSLQNYGDSATESLRLPTLPPNFDSLDESEQYNQVMLLRKRQLHVFYVAATEKFNPIHYNALAYDFSVLRRKLFDHASSPWEGDNMTLKADLIKLSQSWSEMITGTTSSSNDAKSPCPIQFSEDEIKQSIHIHTEQLDSDQQLQACKDAIGMGSEGWVPIDQYDDALQRTSLVKAGILQAAESEFDRRMINEHWMFDDFDEGEYS</sequence>
<evidence type="ECO:0000313" key="2">
    <source>
        <dbReference type="EMBL" id="EMF14895.1"/>
    </source>
</evidence>
<dbReference type="AlphaFoldDB" id="M3D9Z5"/>
<dbReference type="RefSeq" id="XP_016763016.1">
    <property type="nucleotide sequence ID" value="XM_016908640.1"/>
</dbReference>
<dbReference type="Gene3D" id="3.30.200.20">
    <property type="entry name" value="Phosphorylase Kinase, domain 1"/>
    <property type="match status" value="1"/>
</dbReference>
<dbReference type="GO" id="GO:0005739">
    <property type="term" value="C:mitochondrion"/>
    <property type="evidence" value="ECO:0007669"/>
    <property type="project" value="TreeGrafter"/>
</dbReference>
<dbReference type="EMBL" id="KB456261">
    <property type="protein sequence ID" value="EMF14895.1"/>
    <property type="molecule type" value="Genomic_DNA"/>
</dbReference>